<accession>A0A1D1UPH6</accession>
<dbReference type="Proteomes" id="UP000186922">
    <property type="component" value="Unassembled WGS sequence"/>
</dbReference>
<reference evidence="1 2" key="1">
    <citation type="journal article" date="2016" name="Nat. Commun.">
        <title>Extremotolerant tardigrade genome and improved radiotolerance of human cultured cells by tardigrade-unique protein.</title>
        <authorList>
            <person name="Hashimoto T."/>
            <person name="Horikawa D.D."/>
            <person name="Saito Y."/>
            <person name="Kuwahara H."/>
            <person name="Kozuka-Hata H."/>
            <person name="Shin-I T."/>
            <person name="Minakuchi Y."/>
            <person name="Ohishi K."/>
            <person name="Motoyama A."/>
            <person name="Aizu T."/>
            <person name="Enomoto A."/>
            <person name="Kondo K."/>
            <person name="Tanaka S."/>
            <person name="Hara Y."/>
            <person name="Koshikawa S."/>
            <person name="Sagara H."/>
            <person name="Miura T."/>
            <person name="Yokobori S."/>
            <person name="Miyagawa K."/>
            <person name="Suzuki Y."/>
            <person name="Kubo T."/>
            <person name="Oyama M."/>
            <person name="Kohara Y."/>
            <person name="Fujiyama A."/>
            <person name="Arakawa K."/>
            <person name="Katayama T."/>
            <person name="Toyoda A."/>
            <person name="Kunieda T."/>
        </authorList>
    </citation>
    <scope>NUCLEOTIDE SEQUENCE [LARGE SCALE GENOMIC DNA]</scope>
    <source>
        <strain evidence="1 2">YOKOZUNA-1</strain>
    </source>
</reference>
<evidence type="ECO:0000313" key="2">
    <source>
        <dbReference type="Proteomes" id="UP000186922"/>
    </source>
</evidence>
<protein>
    <submittedName>
        <fullName evidence="1">Uncharacterized protein</fullName>
    </submittedName>
</protein>
<sequence length="88" mass="10096">MVAAYKYFILRHGAFVEEVDEQVEQVVQVEQEEFSGDVDFDHEIDRSLSFGDECEQIFAERLQTAVRAFLRDSGETCPDQGSENCQDL</sequence>
<organism evidence="1 2">
    <name type="scientific">Ramazzottius varieornatus</name>
    <name type="common">Water bear</name>
    <name type="synonym">Tardigrade</name>
    <dbReference type="NCBI Taxonomy" id="947166"/>
    <lineage>
        <taxon>Eukaryota</taxon>
        <taxon>Metazoa</taxon>
        <taxon>Ecdysozoa</taxon>
        <taxon>Tardigrada</taxon>
        <taxon>Eutardigrada</taxon>
        <taxon>Parachela</taxon>
        <taxon>Hypsibioidea</taxon>
        <taxon>Ramazzottiidae</taxon>
        <taxon>Ramazzottius</taxon>
    </lineage>
</organism>
<comment type="caution">
    <text evidence="1">The sequence shown here is derived from an EMBL/GenBank/DDBJ whole genome shotgun (WGS) entry which is preliminary data.</text>
</comment>
<gene>
    <name evidence="1" type="primary">RvY_02837-1</name>
    <name evidence="1" type="synonym">RvY_02837.1</name>
    <name evidence="1" type="ORF">RvY_02837</name>
</gene>
<dbReference type="EMBL" id="BDGG01000001">
    <property type="protein sequence ID" value="GAU90420.1"/>
    <property type="molecule type" value="Genomic_DNA"/>
</dbReference>
<evidence type="ECO:0000313" key="1">
    <source>
        <dbReference type="EMBL" id="GAU90420.1"/>
    </source>
</evidence>
<dbReference type="AlphaFoldDB" id="A0A1D1UPH6"/>
<keyword evidence="2" id="KW-1185">Reference proteome</keyword>
<name>A0A1D1UPH6_RAMVA</name>
<proteinExistence type="predicted"/>